<sequence length="272" mass="29223">MSESSAAEKGYIHGYATTEQQRLIRQAELWKDRLILDGTVLAGGTRLLEVGCGAGAVLRILGESFPDVHLGGVDISPAQIEFARDHLAAHGVRADLDVADARSLPYETASFDHVWMMWVLEHMSEDDAKAALREARRVLAPGGRITVIETDYATIKVGPSSPAVTSVLSAVVGAMRAFGQSDAGTQLWGWLDEVGFSDIDPGERLLTFRGAEMTAMAHYFADAVEATIDNPALSSAEEAILRQGVRELREPGPGSWLRGVVHKAQASAGSRD</sequence>
<dbReference type="InterPro" id="IPR029063">
    <property type="entry name" value="SAM-dependent_MTases_sf"/>
</dbReference>
<dbReference type="GO" id="GO:0032259">
    <property type="term" value="P:methylation"/>
    <property type="evidence" value="ECO:0007669"/>
    <property type="project" value="UniProtKB-KW"/>
</dbReference>
<evidence type="ECO:0000259" key="1">
    <source>
        <dbReference type="Pfam" id="PF13649"/>
    </source>
</evidence>
<name>A0A1N6S098_9ACTN</name>
<keyword evidence="2" id="KW-0808">Transferase</keyword>
<accession>A0A1N6S098</accession>
<dbReference type="InterPro" id="IPR041698">
    <property type="entry name" value="Methyltransf_25"/>
</dbReference>
<proteinExistence type="predicted"/>
<dbReference type="GO" id="GO:0008168">
    <property type="term" value="F:methyltransferase activity"/>
    <property type="evidence" value="ECO:0007669"/>
    <property type="project" value="UniProtKB-KW"/>
</dbReference>
<dbReference type="STRING" id="1198245.SAMN05444858_10246"/>
<dbReference type="AlphaFoldDB" id="A0A1N6S098"/>
<dbReference type="Proteomes" id="UP000186004">
    <property type="component" value="Unassembled WGS sequence"/>
</dbReference>
<dbReference type="Pfam" id="PF13649">
    <property type="entry name" value="Methyltransf_25"/>
    <property type="match status" value="1"/>
</dbReference>
<dbReference type="EMBL" id="FTNF01000002">
    <property type="protein sequence ID" value="SIQ34543.1"/>
    <property type="molecule type" value="Genomic_DNA"/>
</dbReference>
<keyword evidence="3" id="KW-1185">Reference proteome</keyword>
<evidence type="ECO:0000313" key="2">
    <source>
        <dbReference type="EMBL" id="SIQ34543.1"/>
    </source>
</evidence>
<evidence type="ECO:0000313" key="3">
    <source>
        <dbReference type="Proteomes" id="UP000186004"/>
    </source>
</evidence>
<organism evidence="2 3">
    <name type="scientific">Micromonospora avicenniae</name>
    <dbReference type="NCBI Taxonomy" id="1198245"/>
    <lineage>
        <taxon>Bacteria</taxon>
        <taxon>Bacillati</taxon>
        <taxon>Actinomycetota</taxon>
        <taxon>Actinomycetes</taxon>
        <taxon>Micromonosporales</taxon>
        <taxon>Micromonosporaceae</taxon>
        <taxon>Micromonospora</taxon>
    </lineage>
</organism>
<feature type="domain" description="Methyltransferase" evidence="1">
    <location>
        <begin position="48"/>
        <end position="143"/>
    </location>
</feature>
<reference evidence="2 3" key="1">
    <citation type="submission" date="2017-01" db="EMBL/GenBank/DDBJ databases">
        <authorList>
            <person name="Mah S.A."/>
            <person name="Swanson W.J."/>
            <person name="Moy G.W."/>
            <person name="Vacquier V.D."/>
        </authorList>
    </citation>
    <scope>NUCLEOTIDE SEQUENCE [LARGE SCALE GENOMIC DNA]</scope>
    <source>
        <strain evidence="2 3">DSM 45758</strain>
    </source>
</reference>
<dbReference type="CDD" id="cd02440">
    <property type="entry name" value="AdoMet_MTases"/>
    <property type="match status" value="1"/>
</dbReference>
<dbReference type="SUPFAM" id="SSF53335">
    <property type="entry name" value="S-adenosyl-L-methionine-dependent methyltransferases"/>
    <property type="match status" value="1"/>
</dbReference>
<dbReference type="Gene3D" id="3.40.50.150">
    <property type="entry name" value="Vaccinia Virus protein VP39"/>
    <property type="match status" value="1"/>
</dbReference>
<gene>
    <name evidence="2" type="ORF">SAMN05444858_10246</name>
</gene>
<keyword evidence="2" id="KW-0489">Methyltransferase</keyword>
<protein>
    <submittedName>
        <fullName evidence="2">Methyltransferase domain-containing protein</fullName>
    </submittedName>
</protein>
<dbReference type="RefSeq" id="WP_175649100.1">
    <property type="nucleotide sequence ID" value="NZ_FTNF01000002.1"/>
</dbReference>
<dbReference type="PANTHER" id="PTHR43591">
    <property type="entry name" value="METHYLTRANSFERASE"/>
    <property type="match status" value="1"/>
</dbReference>